<evidence type="ECO:0000313" key="2">
    <source>
        <dbReference type="Proteomes" id="UP001412067"/>
    </source>
</evidence>
<accession>A0ABR2M3Y0</accession>
<keyword evidence="2" id="KW-1185">Reference proteome</keyword>
<sequence length="60" mass="6972">MSYIWMRGLDIFITFTHDIYIGVCANISEIWLKEVRESTCMVVGYITESAYSSFSETLFC</sequence>
<evidence type="ECO:0000313" key="1">
    <source>
        <dbReference type="EMBL" id="KAK8958294.1"/>
    </source>
</evidence>
<gene>
    <name evidence="1" type="ORF">KSP40_PGU021357</name>
</gene>
<protein>
    <submittedName>
        <fullName evidence="1">Uncharacterized protein</fullName>
    </submittedName>
</protein>
<comment type="caution">
    <text evidence="1">The sequence shown here is derived from an EMBL/GenBank/DDBJ whole genome shotgun (WGS) entry which is preliminary data.</text>
</comment>
<proteinExistence type="predicted"/>
<name>A0ABR2M3Y0_9ASPA</name>
<organism evidence="1 2">
    <name type="scientific">Platanthera guangdongensis</name>
    <dbReference type="NCBI Taxonomy" id="2320717"/>
    <lineage>
        <taxon>Eukaryota</taxon>
        <taxon>Viridiplantae</taxon>
        <taxon>Streptophyta</taxon>
        <taxon>Embryophyta</taxon>
        <taxon>Tracheophyta</taxon>
        <taxon>Spermatophyta</taxon>
        <taxon>Magnoliopsida</taxon>
        <taxon>Liliopsida</taxon>
        <taxon>Asparagales</taxon>
        <taxon>Orchidaceae</taxon>
        <taxon>Orchidoideae</taxon>
        <taxon>Orchideae</taxon>
        <taxon>Orchidinae</taxon>
        <taxon>Platanthera</taxon>
    </lineage>
</organism>
<reference evidence="1 2" key="1">
    <citation type="journal article" date="2022" name="Nat. Plants">
        <title>Genomes of leafy and leafless Platanthera orchids illuminate the evolution of mycoheterotrophy.</title>
        <authorList>
            <person name="Li M.H."/>
            <person name="Liu K.W."/>
            <person name="Li Z."/>
            <person name="Lu H.C."/>
            <person name="Ye Q.L."/>
            <person name="Zhang D."/>
            <person name="Wang J.Y."/>
            <person name="Li Y.F."/>
            <person name="Zhong Z.M."/>
            <person name="Liu X."/>
            <person name="Yu X."/>
            <person name="Liu D.K."/>
            <person name="Tu X.D."/>
            <person name="Liu B."/>
            <person name="Hao Y."/>
            <person name="Liao X.Y."/>
            <person name="Jiang Y.T."/>
            <person name="Sun W.H."/>
            <person name="Chen J."/>
            <person name="Chen Y.Q."/>
            <person name="Ai Y."/>
            <person name="Zhai J.W."/>
            <person name="Wu S.S."/>
            <person name="Zhou Z."/>
            <person name="Hsiao Y.Y."/>
            <person name="Wu W.L."/>
            <person name="Chen Y.Y."/>
            <person name="Lin Y.F."/>
            <person name="Hsu J.L."/>
            <person name="Li C.Y."/>
            <person name="Wang Z.W."/>
            <person name="Zhao X."/>
            <person name="Zhong W.Y."/>
            <person name="Ma X.K."/>
            <person name="Ma L."/>
            <person name="Huang J."/>
            <person name="Chen G.Z."/>
            <person name="Huang M.Z."/>
            <person name="Huang L."/>
            <person name="Peng D.H."/>
            <person name="Luo Y.B."/>
            <person name="Zou S.Q."/>
            <person name="Chen S.P."/>
            <person name="Lan S."/>
            <person name="Tsai W.C."/>
            <person name="Van de Peer Y."/>
            <person name="Liu Z.J."/>
        </authorList>
    </citation>
    <scope>NUCLEOTIDE SEQUENCE [LARGE SCALE GENOMIC DNA]</scope>
    <source>
        <strain evidence="1">Lor288</strain>
    </source>
</reference>
<dbReference type="EMBL" id="JBBWWR010000012">
    <property type="protein sequence ID" value="KAK8958294.1"/>
    <property type="molecule type" value="Genomic_DNA"/>
</dbReference>
<dbReference type="Proteomes" id="UP001412067">
    <property type="component" value="Unassembled WGS sequence"/>
</dbReference>